<sequence>MTAMLRRHLSLLPSLVLVLVIGPYLYCHCFTQTHPRTPIRRPAIRRRANMGVRHAQPPEAAHQPPSAHERDHSLYPAYSLVGIKNDYWHWRPEIGGEMRELPIRYQFLQCESEGQREGVPSIICVHGFGGNCDHWRRNVRDLAKNANVYTIDLLGYGYSAKPNPRELPPNTIYNFHVWAEQLRDFTQEVVNNKQRGSRSPTYLVCNSVGGVAGLQQAVSYPHTVDGVLLLDISLRLLNERKQSPLQRPFVRGLQWVLRETQVGQFFFSRIAQKETVRNVLKQAYFDDTQVTDELVDAILTPGLLPGAAEVFLDFISYSSGPLPEDLLPQTNVPVWIAWGENDPWEPIDMGRDYEQFECVEEFIVLGSTGHCPMDESPSEVNALIERFIQRMSARRKENERERGVAVADA</sequence>
<proteinExistence type="predicted"/>
<dbReference type="OrthoDB" id="408373at2759"/>
<evidence type="ECO:0000259" key="2">
    <source>
        <dbReference type="Pfam" id="PF12697"/>
    </source>
</evidence>
<dbReference type="OMA" id="HCIHHDA"/>
<dbReference type="STRING" id="1169540.A0A0G4GK65"/>
<dbReference type="InParanoid" id="A0A0G4GK65"/>
<evidence type="ECO:0000256" key="1">
    <source>
        <dbReference type="SAM" id="MobiDB-lite"/>
    </source>
</evidence>
<gene>
    <name evidence="3" type="ORF">Vbra_2256</name>
</gene>
<protein>
    <recommendedName>
        <fullName evidence="2">AB hydrolase-1 domain-containing protein</fullName>
    </recommendedName>
</protein>
<evidence type="ECO:0000313" key="4">
    <source>
        <dbReference type="Proteomes" id="UP000041254"/>
    </source>
</evidence>
<dbReference type="InterPro" id="IPR000073">
    <property type="entry name" value="AB_hydrolase_1"/>
</dbReference>
<dbReference type="AlphaFoldDB" id="A0A0G4GK65"/>
<organism evidence="3 4">
    <name type="scientific">Vitrella brassicaformis (strain CCMP3155)</name>
    <dbReference type="NCBI Taxonomy" id="1169540"/>
    <lineage>
        <taxon>Eukaryota</taxon>
        <taxon>Sar</taxon>
        <taxon>Alveolata</taxon>
        <taxon>Colpodellida</taxon>
        <taxon>Vitrellaceae</taxon>
        <taxon>Vitrella</taxon>
    </lineage>
</organism>
<dbReference type="PANTHER" id="PTHR46438">
    <property type="entry name" value="ALPHA/BETA-HYDROLASES SUPERFAMILY PROTEIN"/>
    <property type="match status" value="1"/>
</dbReference>
<dbReference type="SUPFAM" id="SSF53474">
    <property type="entry name" value="alpha/beta-Hydrolases"/>
    <property type="match status" value="1"/>
</dbReference>
<dbReference type="VEuPathDB" id="CryptoDB:Vbra_2256"/>
<keyword evidence="4" id="KW-1185">Reference proteome</keyword>
<feature type="compositionally biased region" description="Low complexity" evidence="1">
    <location>
        <begin position="54"/>
        <end position="66"/>
    </location>
</feature>
<evidence type="ECO:0000313" key="3">
    <source>
        <dbReference type="EMBL" id="CEM30330.1"/>
    </source>
</evidence>
<dbReference type="Gene3D" id="3.40.50.1820">
    <property type="entry name" value="alpha/beta hydrolase"/>
    <property type="match status" value="1"/>
</dbReference>
<feature type="region of interest" description="Disordered" evidence="1">
    <location>
        <begin position="50"/>
        <end position="70"/>
    </location>
</feature>
<name>A0A0G4GK65_VITBC</name>
<accession>A0A0G4GK65</accession>
<dbReference type="Pfam" id="PF12697">
    <property type="entry name" value="Abhydrolase_6"/>
    <property type="match status" value="1"/>
</dbReference>
<feature type="domain" description="AB hydrolase-1" evidence="2">
    <location>
        <begin position="122"/>
        <end position="382"/>
    </location>
</feature>
<dbReference type="PhylomeDB" id="A0A0G4GK65"/>
<dbReference type="EMBL" id="CDMY01000697">
    <property type="protein sequence ID" value="CEM30330.1"/>
    <property type="molecule type" value="Genomic_DNA"/>
</dbReference>
<dbReference type="PANTHER" id="PTHR46438:SF12">
    <property type="entry name" value="ALPHA_BETA-HYDROLASES SUPERFAMILY PROTEIN"/>
    <property type="match status" value="1"/>
</dbReference>
<dbReference type="InterPro" id="IPR029058">
    <property type="entry name" value="AB_hydrolase_fold"/>
</dbReference>
<dbReference type="Proteomes" id="UP000041254">
    <property type="component" value="Unassembled WGS sequence"/>
</dbReference>
<reference evidence="3 4" key="1">
    <citation type="submission" date="2014-11" db="EMBL/GenBank/DDBJ databases">
        <authorList>
            <person name="Zhu J."/>
            <person name="Qi W."/>
            <person name="Song R."/>
        </authorList>
    </citation>
    <scope>NUCLEOTIDE SEQUENCE [LARGE SCALE GENOMIC DNA]</scope>
</reference>